<dbReference type="InterPro" id="IPR002514">
    <property type="entry name" value="Transposase_8"/>
</dbReference>
<dbReference type="Proteomes" id="UP000248840">
    <property type="component" value="Unassembled WGS sequence"/>
</dbReference>
<evidence type="ECO:0000259" key="3">
    <source>
        <dbReference type="Pfam" id="PF13518"/>
    </source>
</evidence>
<evidence type="ECO:0000256" key="2">
    <source>
        <dbReference type="SAM" id="MobiDB-lite"/>
    </source>
</evidence>
<dbReference type="PANTHER" id="PTHR33795">
    <property type="entry name" value="INSERTION ELEMENT IS150 PROTEIN INSJ"/>
    <property type="match status" value="1"/>
</dbReference>
<accession>A0A328Y7K3</accession>
<feature type="domain" description="Insertion element IS150 protein InsJ-like helix-turn-helix" evidence="3">
    <location>
        <begin position="72"/>
        <end position="124"/>
    </location>
</feature>
<dbReference type="InterPro" id="IPR055247">
    <property type="entry name" value="InsJ-like_HTH"/>
</dbReference>
<dbReference type="GO" id="GO:0043565">
    <property type="term" value="F:sequence-specific DNA binding"/>
    <property type="evidence" value="ECO:0007669"/>
    <property type="project" value="InterPro"/>
</dbReference>
<dbReference type="Pfam" id="PF13518">
    <property type="entry name" value="HTH_28"/>
    <property type="match status" value="1"/>
</dbReference>
<organism evidence="4 5">
    <name type="scientific">Flavobacterium aciduliphilum</name>
    <dbReference type="NCBI Taxonomy" id="1101402"/>
    <lineage>
        <taxon>Bacteria</taxon>
        <taxon>Pseudomonadati</taxon>
        <taxon>Bacteroidota</taxon>
        <taxon>Flavobacteriia</taxon>
        <taxon>Flavobacteriales</taxon>
        <taxon>Flavobacteriaceae</taxon>
        <taxon>Flavobacterium</taxon>
    </lineage>
</organism>
<comment type="similarity">
    <text evidence="1">Belongs to the IS150/IS1296 orfA family.</text>
</comment>
<dbReference type="Gene3D" id="1.10.10.10">
    <property type="entry name" value="Winged helix-like DNA-binding domain superfamily/Winged helix DNA-binding domain"/>
    <property type="match status" value="1"/>
</dbReference>
<evidence type="ECO:0000313" key="4">
    <source>
        <dbReference type="EMBL" id="RAR69052.1"/>
    </source>
</evidence>
<dbReference type="InterPro" id="IPR052057">
    <property type="entry name" value="IS150/IS1296_orfA-like"/>
</dbReference>
<evidence type="ECO:0000313" key="5">
    <source>
        <dbReference type="Proteomes" id="UP000248840"/>
    </source>
</evidence>
<name>A0A328Y7K3_9FLAO</name>
<dbReference type="PANTHER" id="PTHR33795:SF1">
    <property type="entry name" value="INSERTION ELEMENT IS150 PROTEIN INSJ"/>
    <property type="match status" value="1"/>
</dbReference>
<gene>
    <name evidence="4" type="ORF">CLV55_1251</name>
</gene>
<dbReference type="SUPFAM" id="SSF48295">
    <property type="entry name" value="TrpR-like"/>
    <property type="match status" value="2"/>
</dbReference>
<feature type="region of interest" description="Disordered" evidence="2">
    <location>
        <begin position="116"/>
        <end position="143"/>
    </location>
</feature>
<dbReference type="Pfam" id="PF01527">
    <property type="entry name" value="HTH_Tnp_1"/>
    <property type="match status" value="1"/>
</dbReference>
<dbReference type="RefSeq" id="WP_211306498.1">
    <property type="nucleotide sequence ID" value="NZ_QLSZ01000025.1"/>
</dbReference>
<keyword evidence="5" id="KW-1185">Reference proteome</keyword>
<reference evidence="4 5" key="1">
    <citation type="submission" date="2018-06" db="EMBL/GenBank/DDBJ databases">
        <title>Genomic Encyclopedia of Archaeal and Bacterial Type Strains, Phase II (KMG-II): from individual species to whole genera.</title>
        <authorList>
            <person name="Goeker M."/>
        </authorList>
    </citation>
    <scope>NUCLEOTIDE SEQUENCE [LARGE SCALE GENOMIC DNA]</scope>
    <source>
        <strain evidence="4 5">DSM 25663</strain>
    </source>
</reference>
<sequence>FGGIFMERKVKYDYAFKLECVELVLKKHYSCESVSKEKGPNESNIRKWVGFYKQYGKTGLLPRKNQNYSTDFKLKVLQSIGADYLSLSEACLKFNITSESVIIKWQKDFTTFGISGLQPKPKGRSKSMSDYKRKKRKTNKPLTREEELLLENESLRCKLEYLKKLQALIQAEEAAKKRKS</sequence>
<proteinExistence type="inferred from homology"/>
<dbReference type="InterPro" id="IPR036388">
    <property type="entry name" value="WH-like_DNA-bd_sf"/>
</dbReference>
<dbReference type="GO" id="GO:0004803">
    <property type="term" value="F:transposase activity"/>
    <property type="evidence" value="ECO:0007669"/>
    <property type="project" value="InterPro"/>
</dbReference>
<dbReference type="AlphaFoldDB" id="A0A328Y7K3"/>
<dbReference type="InterPro" id="IPR010921">
    <property type="entry name" value="Trp_repressor/repl_initiator"/>
</dbReference>
<comment type="caution">
    <text evidence="4">The sequence shown here is derived from an EMBL/GenBank/DDBJ whole genome shotgun (WGS) entry which is preliminary data.</text>
</comment>
<evidence type="ECO:0000256" key="1">
    <source>
        <dbReference type="ARBA" id="ARBA00038232"/>
    </source>
</evidence>
<protein>
    <submittedName>
        <fullName evidence="4">Transposase</fullName>
    </submittedName>
</protein>
<feature type="non-terminal residue" evidence="4">
    <location>
        <position position="1"/>
    </location>
</feature>
<dbReference type="GO" id="GO:0006313">
    <property type="term" value="P:DNA transposition"/>
    <property type="evidence" value="ECO:0007669"/>
    <property type="project" value="InterPro"/>
</dbReference>
<dbReference type="EMBL" id="QLSZ01000025">
    <property type="protein sequence ID" value="RAR69052.1"/>
    <property type="molecule type" value="Genomic_DNA"/>
</dbReference>